<accession>A0A1H8KBH8</accession>
<dbReference type="SUPFAM" id="SSF56214">
    <property type="entry name" value="4'-phosphopantetheinyl transferase"/>
    <property type="match status" value="2"/>
</dbReference>
<dbReference type="GO" id="GO:0008897">
    <property type="term" value="F:holo-[acyl-carrier-protein] synthase activity"/>
    <property type="evidence" value="ECO:0007669"/>
    <property type="project" value="InterPro"/>
</dbReference>
<gene>
    <name evidence="5" type="ORF">SAMN05216267_1012101</name>
</gene>
<reference evidence="5 6" key="1">
    <citation type="submission" date="2016-10" db="EMBL/GenBank/DDBJ databases">
        <authorList>
            <person name="de Groot N.N."/>
        </authorList>
    </citation>
    <scope>NUCLEOTIDE SEQUENCE [LARGE SCALE GENOMIC DNA]</scope>
    <source>
        <strain evidence="5 6">CGMCC 4.2026</strain>
    </source>
</reference>
<evidence type="ECO:0000256" key="3">
    <source>
        <dbReference type="SAM" id="MobiDB-lite"/>
    </source>
</evidence>
<dbReference type="EMBL" id="FODD01000012">
    <property type="protein sequence ID" value="SEN90097.1"/>
    <property type="molecule type" value="Genomic_DNA"/>
</dbReference>
<keyword evidence="6" id="KW-1185">Reference proteome</keyword>
<dbReference type="InterPro" id="IPR008278">
    <property type="entry name" value="4-PPantetheinyl_Trfase_dom"/>
</dbReference>
<dbReference type="GO" id="GO:0000287">
    <property type="term" value="F:magnesium ion binding"/>
    <property type="evidence" value="ECO:0007669"/>
    <property type="project" value="InterPro"/>
</dbReference>
<feature type="domain" description="4'-phosphopantetheinyl transferase" evidence="4">
    <location>
        <begin position="134"/>
        <end position="198"/>
    </location>
</feature>
<dbReference type="OrthoDB" id="190168at2"/>
<dbReference type="Pfam" id="PF01648">
    <property type="entry name" value="ACPS"/>
    <property type="match status" value="1"/>
</dbReference>
<evidence type="ECO:0000256" key="2">
    <source>
        <dbReference type="ARBA" id="ARBA00022679"/>
    </source>
</evidence>
<dbReference type="Proteomes" id="UP000181951">
    <property type="component" value="Unassembled WGS sequence"/>
</dbReference>
<keyword evidence="2 5" id="KW-0808">Transferase</keyword>
<name>A0A1H8KBH8_9ACTN</name>
<dbReference type="GO" id="GO:0019878">
    <property type="term" value="P:lysine biosynthetic process via aminoadipic acid"/>
    <property type="evidence" value="ECO:0007669"/>
    <property type="project" value="TreeGrafter"/>
</dbReference>
<dbReference type="InterPro" id="IPR037143">
    <property type="entry name" value="4-PPantetheinyl_Trfase_dom_sf"/>
</dbReference>
<evidence type="ECO:0000313" key="5">
    <source>
        <dbReference type="EMBL" id="SEN90097.1"/>
    </source>
</evidence>
<protein>
    <submittedName>
        <fullName evidence="5">4'-phosphopantetheinyl transferase</fullName>
    </submittedName>
</protein>
<feature type="region of interest" description="Disordered" evidence="3">
    <location>
        <begin position="251"/>
        <end position="286"/>
    </location>
</feature>
<dbReference type="PANTHER" id="PTHR12215">
    <property type="entry name" value="PHOSPHOPANTETHEINE TRANSFERASE"/>
    <property type="match status" value="1"/>
</dbReference>
<feature type="region of interest" description="Disordered" evidence="3">
    <location>
        <begin position="1"/>
        <end position="23"/>
    </location>
</feature>
<evidence type="ECO:0000259" key="4">
    <source>
        <dbReference type="Pfam" id="PF01648"/>
    </source>
</evidence>
<dbReference type="RefSeq" id="WP_069464612.1">
    <property type="nucleotide sequence ID" value="NZ_FODD01000012.1"/>
</dbReference>
<dbReference type="GO" id="GO:0005829">
    <property type="term" value="C:cytosol"/>
    <property type="evidence" value="ECO:0007669"/>
    <property type="project" value="TreeGrafter"/>
</dbReference>
<dbReference type="AlphaFoldDB" id="A0A1H8KBH8"/>
<dbReference type="PANTHER" id="PTHR12215:SF10">
    <property type="entry name" value="L-AMINOADIPATE-SEMIALDEHYDE DEHYDROGENASE-PHOSPHOPANTETHEINYL TRANSFERASE"/>
    <property type="match status" value="1"/>
</dbReference>
<feature type="compositionally biased region" description="Pro residues" evidence="3">
    <location>
        <begin position="10"/>
        <end position="22"/>
    </location>
</feature>
<comment type="similarity">
    <text evidence="1">Belongs to the P-Pant transferase superfamily. Gsp/Sfp/HetI/AcpT family.</text>
</comment>
<dbReference type="STRING" id="310780.SAMN05216267_1012101"/>
<proteinExistence type="inferred from homology"/>
<feature type="compositionally biased region" description="Basic and acidic residues" evidence="3">
    <location>
        <begin position="262"/>
        <end position="286"/>
    </location>
</feature>
<evidence type="ECO:0000313" key="6">
    <source>
        <dbReference type="Proteomes" id="UP000181951"/>
    </source>
</evidence>
<sequence length="286" mass="30224">MPHDSEHLPPPENGPGIRPRPSPGEVAVWLLTATAREVEAGDRLSGVLSDVEQQRRDSLARAADRRLYVLAHVGLRVVLGDYLGLAPEQVELRRAPCPLCGEPHGRPEVAAAPPLHFSLSHSGTAALYAVAAAPVGADIESAGNLSATDWETLPVLHPAERAAVGRLPPADRRTALLHCWVHKEAYLKGLGTGLGVDPMSVLVGLGSAFASPSHPRPPGWGLASVPSPRGYAGAVALQGATDPVVVPHRLSLADHATVPPPPRDRCSRPELRPELRSELRSELPLG</sequence>
<organism evidence="5 6">
    <name type="scientific">Actinacidiphila rubida</name>
    <dbReference type="NCBI Taxonomy" id="310780"/>
    <lineage>
        <taxon>Bacteria</taxon>
        <taxon>Bacillati</taxon>
        <taxon>Actinomycetota</taxon>
        <taxon>Actinomycetes</taxon>
        <taxon>Kitasatosporales</taxon>
        <taxon>Streptomycetaceae</taxon>
        <taxon>Actinacidiphila</taxon>
    </lineage>
</organism>
<evidence type="ECO:0000256" key="1">
    <source>
        <dbReference type="ARBA" id="ARBA00010990"/>
    </source>
</evidence>
<dbReference type="Gene3D" id="3.90.470.20">
    <property type="entry name" value="4'-phosphopantetheinyl transferase domain"/>
    <property type="match status" value="1"/>
</dbReference>
<dbReference type="InterPro" id="IPR050559">
    <property type="entry name" value="P-Pant_transferase_sf"/>
</dbReference>